<feature type="domain" description="AMP-dependent synthetase/ligase" evidence="1">
    <location>
        <begin position="22"/>
        <end position="408"/>
    </location>
</feature>
<dbReference type="NCBIfam" id="NF006754">
    <property type="entry name" value="PRK09274.1"/>
    <property type="match status" value="1"/>
</dbReference>
<dbReference type="InterPro" id="IPR000873">
    <property type="entry name" value="AMP-dep_synth/lig_dom"/>
</dbReference>
<dbReference type="InterPro" id="IPR050237">
    <property type="entry name" value="ATP-dep_AMP-bd_enzyme"/>
</dbReference>
<sequence>MQTTPDKADGSTVNVATYLRTMARVQPYKRAVVSPVGRDRHGRVAYSHLTFRQLDIESDCLAQGLDNVGVSRGVRTILMVKPSLDFFALVFALFKVGAVPVVVDPGMGIGRMLNCLAESRAQALIGIPPAHVLRTMAPRYFKTVTTFITVGSRWFWGGLTLNRVRQRHWEPYPMAATGPDEIAAILFTTGSTGPAKGVFYTHGVFDAQVRNIKAQFDITPGEIDLPTFPLFALFDPALGMTAIIPDMDPTQPARVNPEKIIEAIGDHGVTNMFASPALLNRVGRYGKEKGIKLPTVKRVISAGAPAAPANIEQFSAMLTDGALIHTGYGATEAMPVSSFGSDEILSETRKLSEKGFGMCVGRPIAGIEVRIIRISDGPIAQWTDDLCVADGETGEIAVRGEQVTRGYFERPRDDALAKIQDGDGFWHRMGDLGWMDKKGRIWFCGRKSHRVVTEAATLFTIPCEAIFNNHPRVFRSALVGIGTPGKHRPVMCIELETGDKGSGKKALEQELLELAQTSPITQSIQTILFHRAFPVDIRHNSKIFREKLTVWAGKKVKSV</sequence>
<reference evidence="2 3" key="1">
    <citation type="submission" date="2019-11" db="EMBL/GenBank/DDBJ databases">
        <title>Comparative genomics of hydrocarbon-degrading Desulfosarcina strains.</title>
        <authorList>
            <person name="Watanabe M."/>
            <person name="Kojima H."/>
            <person name="Fukui M."/>
        </authorList>
    </citation>
    <scope>NUCLEOTIDE SEQUENCE [LARGE SCALE GENOMIC DNA]</scope>
    <source>
        <strain evidence="2 3">PP31</strain>
    </source>
</reference>
<name>A0A5K7YV27_9BACT</name>
<dbReference type="KEGG" id="dwd:DSCW_10490"/>
<evidence type="ECO:0000259" key="1">
    <source>
        <dbReference type="Pfam" id="PF00501"/>
    </source>
</evidence>
<dbReference type="PANTHER" id="PTHR43767:SF1">
    <property type="entry name" value="NONRIBOSOMAL PEPTIDE SYNTHASE PES1 (EUROFUNG)-RELATED"/>
    <property type="match status" value="1"/>
</dbReference>
<dbReference type="SUPFAM" id="SSF56801">
    <property type="entry name" value="Acetyl-CoA synthetase-like"/>
    <property type="match status" value="1"/>
</dbReference>
<keyword evidence="3" id="KW-1185">Reference proteome</keyword>
<dbReference type="Gene3D" id="3.40.50.12780">
    <property type="entry name" value="N-terminal domain of ligase-like"/>
    <property type="match status" value="1"/>
</dbReference>
<dbReference type="PANTHER" id="PTHR43767">
    <property type="entry name" value="LONG-CHAIN-FATTY-ACID--COA LIGASE"/>
    <property type="match status" value="1"/>
</dbReference>
<accession>A0A5K7YV27</accession>
<dbReference type="RefSeq" id="WP_155302725.1">
    <property type="nucleotide sequence ID" value="NZ_AP021875.1"/>
</dbReference>
<evidence type="ECO:0000313" key="3">
    <source>
        <dbReference type="Proteomes" id="UP000427769"/>
    </source>
</evidence>
<gene>
    <name evidence="2" type="ORF">DSCW_10490</name>
</gene>
<dbReference type="PROSITE" id="PS00455">
    <property type="entry name" value="AMP_BINDING"/>
    <property type="match status" value="1"/>
</dbReference>
<dbReference type="Pfam" id="PF00501">
    <property type="entry name" value="AMP-binding"/>
    <property type="match status" value="1"/>
</dbReference>
<organism evidence="2 3">
    <name type="scientific">Desulfosarcina widdelii</name>
    <dbReference type="NCBI Taxonomy" id="947919"/>
    <lineage>
        <taxon>Bacteria</taxon>
        <taxon>Pseudomonadati</taxon>
        <taxon>Thermodesulfobacteriota</taxon>
        <taxon>Desulfobacteria</taxon>
        <taxon>Desulfobacterales</taxon>
        <taxon>Desulfosarcinaceae</taxon>
        <taxon>Desulfosarcina</taxon>
    </lineage>
</organism>
<dbReference type="InterPro" id="IPR020845">
    <property type="entry name" value="AMP-binding_CS"/>
</dbReference>
<proteinExistence type="predicted"/>
<dbReference type="OrthoDB" id="9799237at2"/>
<dbReference type="CDD" id="cd05910">
    <property type="entry name" value="FACL_like_1"/>
    <property type="match status" value="1"/>
</dbReference>
<dbReference type="InterPro" id="IPR042099">
    <property type="entry name" value="ANL_N_sf"/>
</dbReference>
<dbReference type="AlphaFoldDB" id="A0A5K7YV27"/>
<evidence type="ECO:0000313" key="2">
    <source>
        <dbReference type="EMBL" id="BBO73632.1"/>
    </source>
</evidence>
<dbReference type="Proteomes" id="UP000427769">
    <property type="component" value="Chromosome"/>
</dbReference>
<dbReference type="EMBL" id="AP021875">
    <property type="protein sequence ID" value="BBO73632.1"/>
    <property type="molecule type" value="Genomic_DNA"/>
</dbReference>
<protein>
    <submittedName>
        <fullName evidence="2">Peptide synthase</fullName>
    </submittedName>
</protein>